<accession>A0A0G9MKI9</accession>
<dbReference type="STRING" id="1581420.AAW00_13860"/>
<dbReference type="PANTHER" id="PTHR36307:SF1">
    <property type="entry name" value="FLAGELLA BASAL BODY P-RING FORMATION PROTEIN FLGA"/>
    <property type="match status" value="1"/>
</dbReference>
<feature type="domain" description="Flagella basal body P-ring formation protein FlgA SAF" evidence="1">
    <location>
        <begin position="80"/>
        <end position="144"/>
    </location>
</feature>
<feature type="domain" description="FlgA N-terminal" evidence="2">
    <location>
        <begin position="34"/>
        <end position="76"/>
    </location>
</feature>
<comment type="caution">
    <text evidence="3">The sequence shown here is derived from an EMBL/GenBank/DDBJ whole genome shotgun (WGS) entry which is preliminary data.</text>
</comment>
<reference evidence="3 4" key="1">
    <citation type="submission" date="2015-04" db="EMBL/GenBank/DDBJ databases">
        <title>The draft genome sequence of Erythrobacter luteus KA37.</title>
        <authorList>
            <person name="Zhuang L."/>
            <person name="Liu Y."/>
            <person name="Shao Z."/>
        </authorList>
    </citation>
    <scope>NUCLEOTIDE SEQUENCE [LARGE SCALE GENOMIC DNA]</scope>
    <source>
        <strain evidence="3 4">KA37</strain>
    </source>
</reference>
<keyword evidence="4" id="KW-1185">Reference proteome</keyword>
<dbReference type="RefSeq" id="WP_047005050.1">
    <property type="nucleotide sequence ID" value="NZ_LBHB01000006.1"/>
</dbReference>
<dbReference type="AlphaFoldDB" id="A0A0G9MKI9"/>
<evidence type="ECO:0000259" key="2">
    <source>
        <dbReference type="Pfam" id="PF17656"/>
    </source>
</evidence>
<evidence type="ECO:0008006" key="5">
    <source>
        <dbReference type="Google" id="ProtNLM"/>
    </source>
</evidence>
<protein>
    <recommendedName>
        <fullName evidence="5">Flagella basal body P-ring formation protein FlgA C-terminal domain-containing protein</fullName>
    </recommendedName>
</protein>
<dbReference type="InterPro" id="IPR039246">
    <property type="entry name" value="Flagellar_FlgA"/>
</dbReference>
<name>A0A0G9MKI9_9SPHN</name>
<dbReference type="InterPro" id="IPR017585">
    <property type="entry name" value="SAF_FlgA"/>
</dbReference>
<dbReference type="InterPro" id="IPR041231">
    <property type="entry name" value="FlgA_N"/>
</dbReference>
<organism evidence="3 4">
    <name type="scientific">Aurantiacibacter luteus</name>
    <dbReference type="NCBI Taxonomy" id="1581420"/>
    <lineage>
        <taxon>Bacteria</taxon>
        <taxon>Pseudomonadati</taxon>
        <taxon>Pseudomonadota</taxon>
        <taxon>Alphaproteobacteria</taxon>
        <taxon>Sphingomonadales</taxon>
        <taxon>Erythrobacteraceae</taxon>
        <taxon>Aurantiacibacter</taxon>
    </lineage>
</organism>
<dbReference type="Pfam" id="PF13144">
    <property type="entry name" value="ChapFlgA"/>
    <property type="match status" value="1"/>
</dbReference>
<dbReference type="EMBL" id="LBHB01000006">
    <property type="protein sequence ID" value="KLE31246.1"/>
    <property type="molecule type" value="Genomic_DNA"/>
</dbReference>
<dbReference type="Proteomes" id="UP000053464">
    <property type="component" value="Unassembled WGS sequence"/>
</dbReference>
<sequence length="149" mass="15823">MAQAQFADPADIDLAVAQFTGLPIGAEGGARQLTDRRLRLARCNTPLALSWHGSARANVVVECPDRGGWRIFVPVREAQREQVASEAPLVSRGDSVSVAVAGPGFTVSQVGEAMDSGAAGEWVRVRIAGRRDVLRARVERPGVVVLPLS</sequence>
<dbReference type="Pfam" id="PF17656">
    <property type="entry name" value="ChapFlgA_N"/>
    <property type="match status" value="1"/>
</dbReference>
<dbReference type="Gene3D" id="2.30.30.760">
    <property type="match status" value="1"/>
</dbReference>
<dbReference type="PANTHER" id="PTHR36307">
    <property type="entry name" value="FLAGELLA BASAL BODY P-RING FORMATION PROTEIN FLGA"/>
    <property type="match status" value="1"/>
</dbReference>
<evidence type="ECO:0000313" key="3">
    <source>
        <dbReference type="EMBL" id="KLE31246.1"/>
    </source>
</evidence>
<dbReference type="GO" id="GO:0044780">
    <property type="term" value="P:bacterial-type flagellum assembly"/>
    <property type="evidence" value="ECO:0007669"/>
    <property type="project" value="InterPro"/>
</dbReference>
<evidence type="ECO:0000313" key="4">
    <source>
        <dbReference type="Proteomes" id="UP000053464"/>
    </source>
</evidence>
<gene>
    <name evidence="3" type="ORF">AAW00_13860</name>
</gene>
<evidence type="ECO:0000259" key="1">
    <source>
        <dbReference type="Pfam" id="PF13144"/>
    </source>
</evidence>
<dbReference type="PATRIC" id="fig|1581420.6.peg.2835"/>
<proteinExistence type="predicted"/>